<dbReference type="OrthoDB" id="546893at2759"/>
<feature type="transmembrane region" description="Helical" evidence="4">
    <location>
        <begin position="263"/>
        <end position="283"/>
    </location>
</feature>
<evidence type="ECO:0000256" key="3">
    <source>
        <dbReference type="ARBA" id="ARBA00023136"/>
    </source>
</evidence>
<proteinExistence type="predicted"/>
<evidence type="ECO:0000256" key="4">
    <source>
        <dbReference type="SAM" id="Phobius"/>
    </source>
</evidence>
<dbReference type="AlphaFoldDB" id="A0A1S3HQ70"/>
<evidence type="ECO:0000313" key="5">
    <source>
        <dbReference type="Proteomes" id="UP000085678"/>
    </source>
</evidence>
<keyword evidence="1 4" id="KW-0812">Transmembrane</keyword>
<dbReference type="PANTHER" id="PTHR23121">
    <property type="entry name" value="SODIUM-DEPENDENT GLUCOSE TRANSPORTER 1"/>
    <property type="match status" value="1"/>
</dbReference>
<dbReference type="GeneID" id="106157178"/>
<evidence type="ECO:0000256" key="2">
    <source>
        <dbReference type="ARBA" id="ARBA00022989"/>
    </source>
</evidence>
<dbReference type="Gene3D" id="1.20.1250.20">
    <property type="entry name" value="MFS general substrate transporter like domains"/>
    <property type="match status" value="1"/>
</dbReference>
<keyword evidence="2 4" id="KW-1133">Transmembrane helix</keyword>
<dbReference type="InterPro" id="IPR036259">
    <property type="entry name" value="MFS_trans_sf"/>
</dbReference>
<feature type="transmembrane region" description="Helical" evidence="4">
    <location>
        <begin position="411"/>
        <end position="433"/>
    </location>
</feature>
<feature type="transmembrane region" description="Helical" evidence="4">
    <location>
        <begin position="445"/>
        <end position="467"/>
    </location>
</feature>
<dbReference type="PANTHER" id="PTHR23121:SF9">
    <property type="entry name" value="SODIUM-DEPENDENT GLUCOSE TRANSPORTER 1"/>
    <property type="match status" value="1"/>
</dbReference>
<dbReference type="Pfam" id="PF07690">
    <property type="entry name" value="MFS_1"/>
    <property type="match status" value="1"/>
</dbReference>
<dbReference type="SUPFAM" id="SSF103473">
    <property type="entry name" value="MFS general substrate transporter"/>
    <property type="match status" value="1"/>
</dbReference>
<dbReference type="InterPro" id="IPR011701">
    <property type="entry name" value="MFS"/>
</dbReference>
<dbReference type="Proteomes" id="UP000085678">
    <property type="component" value="Unplaced"/>
</dbReference>
<feature type="transmembrane region" description="Helical" evidence="4">
    <location>
        <begin position="159"/>
        <end position="178"/>
    </location>
</feature>
<feature type="transmembrane region" description="Helical" evidence="4">
    <location>
        <begin position="101"/>
        <end position="120"/>
    </location>
</feature>
<sequence>MIELTFPLTDFKESMDYSDKNSLCSRSLSVRGKRFQTFAICAAMMALGASVSIPGPTLIDLRKQVGASVESVTYAISGRSAGLFIGSISGGIFFDHMNHHLILSLVMILTAVTNVLIPFASHLSELAACLAGQGIVMGCLDTCGNAMILELWEKKSGPYLQLLHFSFGVGAFVAPIIAQPLLSKRMDVTNNDTSNLYKLPFTLEDKTSLDRPVNDFLENSSQKEDQMLLNTFLSNTTYTTIFTNESSKISILNTVEMWTETRIMYAYIGVGMIAVLCTIPFIAMSHQEHKCLYWKKVKAHNPEEAQTTREDSMWFKVPFLLIFALYILLYVGLEITFGTLVTTFGFETLHWSKPKAANLSTVFWGCLATTRGLSIIVSKFLSSTVMTMIDLALMVLTTMLMSFLVNSAEAIMWICTALYGIGLASVFPAGVSWANRYVHITGKAASLITVGAAIGMLTLPALFGHFFQINGMHFAYISLGGAVGNVVLFTILYIFARFHGERYLPVPQQVHDNKDEPHQDTTETTDL</sequence>
<evidence type="ECO:0000313" key="6">
    <source>
        <dbReference type="RefSeq" id="XP_013388180.1"/>
    </source>
</evidence>
<keyword evidence="5" id="KW-1185">Reference proteome</keyword>
<keyword evidence="3 4" id="KW-0472">Membrane</keyword>
<organism evidence="5 6">
    <name type="scientific">Lingula anatina</name>
    <name type="common">Brachiopod</name>
    <name type="synonym">Lingula unguis</name>
    <dbReference type="NCBI Taxonomy" id="7574"/>
    <lineage>
        <taxon>Eukaryota</taxon>
        <taxon>Metazoa</taxon>
        <taxon>Spiralia</taxon>
        <taxon>Lophotrochozoa</taxon>
        <taxon>Brachiopoda</taxon>
        <taxon>Linguliformea</taxon>
        <taxon>Lingulata</taxon>
        <taxon>Lingulida</taxon>
        <taxon>Linguloidea</taxon>
        <taxon>Lingulidae</taxon>
        <taxon>Lingula</taxon>
    </lineage>
</organism>
<protein>
    <submittedName>
        <fullName evidence="6">Sodium-dependent glucose transporter 1A-like</fullName>
    </submittedName>
</protein>
<dbReference type="KEGG" id="lak:106157178"/>
<feature type="transmembrane region" description="Helical" evidence="4">
    <location>
        <begin position="73"/>
        <end position="94"/>
    </location>
</feature>
<reference evidence="6" key="1">
    <citation type="submission" date="2025-08" db="UniProtKB">
        <authorList>
            <consortium name="RefSeq"/>
        </authorList>
    </citation>
    <scope>IDENTIFICATION</scope>
    <source>
        <tissue evidence="6">Gonads</tissue>
    </source>
</reference>
<dbReference type="GO" id="GO:0022857">
    <property type="term" value="F:transmembrane transporter activity"/>
    <property type="evidence" value="ECO:0007669"/>
    <property type="project" value="InterPro"/>
</dbReference>
<feature type="transmembrane region" description="Helical" evidence="4">
    <location>
        <begin position="388"/>
        <end position="405"/>
    </location>
</feature>
<feature type="transmembrane region" description="Helical" evidence="4">
    <location>
        <begin position="473"/>
        <end position="495"/>
    </location>
</feature>
<feature type="transmembrane region" description="Helical" evidence="4">
    <location>
        <begin position="319"/>
        <end position="341"/>
    </location>
</feature>
<name>A0A1S3HQ70_LINAN</name>
<dbReference type="RefSeq" id="XP_013388180.1">
    <property type="nucleotide sequence ID" value="XM_013532726.2"/>
</dbReference>
<feature type="transmembrane region" description="Helical" evidence="4">
    <location>
        <begin position="35"/>
        <end position="53"/>
    </location>
</feature>
<accession>A0A1S3HQ70</accession>
<evidence type="ECO:0000256" key="1">
    <source>
        <dbReference type="ARBA" id="ARBA00022692"/>
    </source>
</evidence>
<dbReference type="InParanoid" id="A0A1S3HQ70"/>
<gene>
    <name evidence="6" type="primary">LOC106157178</name>
</gene>